<dbReference type="PROSITE" id="PS50012">
    <property type="entry name" value="RCC1_3"/>
    <property type="match status" value="9"/>
</dbReference>
<gene>
    <name evidence="4" type="ORF">RS030_3492</name>
</gene>
<dbReference type="PANTHER" id="PTHR22870:SF155">
    <property type="entry name" value="E3 UBIQUITIN-PROTEIN LIGASE HERC1-RELATED"/>
    <property type="match status" value="1"/>
</dbReference>
<keyword evidence="5" id="KW-1185">Reference proteome</keyword>
<dbReference type="InterPro" id="IPR009091">
    <property type="entry name" value="RCC1/BLIP-II"/>
</dbReference>
<sequence length="1880" mass="213395">MFATQDLGSLPGIPDFIKEASAKKALKTQVGDSFGGHTFSRAACSLNHYFVVAKYKNRGQLYGWGINANNVLGFGINNESIELPTRVKFFSTLDVFQVSCGYSHTAVLVKGISEASGRVYTMGLGDRGRVGYTKGNMEFGNENKTITKESWFTPTPCIVNFPNSAKISRIACGANHTLALSDSGHVYSWGIGQYGCLGTGDLNDVYFPVKIDAGPDNKRVLHIAAGTRHSLCCNEEGRVFAWGTNSNGRLGVGGSHGLKATPTQVKSLLPYHITIVAAGESHSGCIDSFGYIYTWGNGGSGKLGHGSQNDCNIPRRIEGLSSLPFVQLTLGAFNSMALSQSGDLYIWGARQHEIILLPTKYDAFQSSICHIYSGPYISFAMDVRYNVYMWNNKLLVNSKKGESKTLTEDQIYKRMSSRSPVILPFFQSNAFVDDCIFYMGFNLVDYKGNKLSFESKSVGGVFSLDKVFGMQKNGEMGLGSLVKSPLPPWSVRQISCGMSHTLLLIYGGSIFSWGDNKYGQLGIGTKKKKSMESSSRNENNYADEPIEIKFSEPIRRIACGYWHSLCCDVKGNCYTWGRGDRGQLGNGTIRNMYEPAGIVTLNNVIDVAGGELYSACIVACITTNNKDFDRINSGELWIWGDGDFGKLGFGDNSLKSCIAAPRHLNLGVPIIKVALGASHTLVLTATKELIAWGAGYYGRLGVNSTKSHSNPIKVKFPIKGVEIVDIAVGTYHSMAVSSIGDIWVWGKGENILSDKDILIPNIFAKLESPTGVPRVYSVHAFGDVSYAITQTGHLWIWGPEKSEQEIIGQLKLENDTKIISHTGKPELVVLPGNAIGVSGSSMHHVCLLSTGEVLSWGDPSNGKLGQNLNKYNKYIKDPCMVIPKWSEAKVILDNSISNNGDAKNILFSEKEKSYSRDEEVTTIEELDSFINVLTSNSVQFSKEAKSFEYVQSLLYREDPRTRKDYISLLEEDLILLFSRHIDYFNNMKQTEERLTYLTFLAEVQMRRLVDLINKKIIEYNIMIEDNNYYTIENEGYYNNIILKYMGLIEYVFSLVRMQPLYIINLMLECEFGHETITVLNCINGLFPSNIEFSSPISTINYHGLSDSILILEVIGELLCKRELQMALSTNNIFWPGYSKFLYYLSCITLRGSELTNLIRSILDIYNPNSLVSIISKFPNNILLVLDTINLSQYLGMDPKDELISNKYLEMLRYAEVALITGLGENINNVVFPKIFEKLLYKAWKLTTLMEIPSFNPLYDYKQQKDQSIQQPLLRLLLYGIILPILEQANAYCTYYYLPLITDTRILSSLQVISHSIKIFLSGKIYELSSSQGYLWINILSNFTNSITSKLSELINSQKDINDLSLTYVSYNSQYSLNSDNYHVILNLVDVMTFINLIQKYKNFLRLNIMDPLINSIEYFVRRDKLTIPFFPQNYIEIIRGQNLLPNSNGGGIFISLRLSPRWMVENNVRQSKISNFLKIDSITNKVYNDKNNNFEYSLDKINYDEMIEEEKLSLPPLDTSLMFCPITKIGMSQSLIPRFEANVRRPNGLSEFGLFIRYFETPDKRRVIEKGLSILPIVTARSMYELLETVDEYIEQFKRKENDRNQYSQLSNILEFKKVVEELQYKYQSSILPLLLWITNDIKDRLRHRAYLEHLVEIEEKLNDKKTWYKEKLSEWENSIEKSMINMTYWGYKDNELKKLLKLFYEKKRIETVMSDMESILYNLMINGYLSTDDDLTMMGNNNYTTTDMVKKSITLPLLTLPLNIFILNNIINIRSDERIINLFETERKKITNYLRRQSQMNNWSIIIICTPTLGIDCTITTNKLSYKANIEQRIICKFYITPEQVKKAKLVNYNYTRLYSNGLVEVNLPRMINYVYSQI</sequence>
<comment type="caution">
    <text evidence="4">The sequence shown here is derived from an EMBL/GenBank/DDBJ whole genome shotgun (WGS) entry which is preliminary data.</text>
</comment>
<dbReference type="InterPro" id="IPR058923">
    <property type="entry name" value="RCC1-like_dom"/>
</dbReference>
<feature type="repeat" description="RCC1" evidence="2">
    <location>
        <begin position="508"/>
        <end position="570"/>
    </location>
</feature>
<dbReference type="PRINTS" id="PR00633">
    <property type="entry name" value="RCCNDNSATION"/>
</dbReference>
<evidence type="ECO:0000259" key="3">
    <source>
        <dbReference type="Pfam" id="PF25390"/>
    </source>
</evidence>
<feature type="repeat" description="RCC1" evidence="2">
    <location>
        <begin position="290"/>
        <end position="341"/>
    </location>
</feature>
<dbReference type="Proteomes" id="UP001311799">
    <property type="component" value="Unassembled WGS sequence"/>
</dbReference>
<evidence type="ECO:0000256" key="1">
    <source>
        <dbReference type="ARBA" id="ARBA00022737"/>
    </source>
</evidence>
<dbReference type="SUPFAM" id="SSF50985">
    <property type="entry name" value="RCC1/BLIP-II"/>
    <property type="match status" value="2"/>
</dbReference>
<feature type="repeat" description="RCC1" evidence="2">
    <location>
        <begin position="117"/>
        <end position="183"/>
    </location>
</feature>
<feature type="repeat" description="RCC1" evidence="2">
    <location>
        <begin position="687"/>
        <end position="739"/>
    </location>
</feature>
<feature type="repeat" description="RCC1" evidence="2">
    <location>
        <begin position="634"/>
        <end position="686"/>
    </location>
</feature>
<feature type="repeat" description="RCC1" evidence="2">
    <location>
        <begin position="571"/>
        <end position="620"/>
    </location>
</feature>
<dbReference type="EMBL" id="JAWDEY010000031">
    <property type="protein sequence ID" value="KAK6588712.1"/>
    <property type="molecule type" value="Genomic_DNA"/>
</dbReference>
<dbReference type="InterPro" id="IPR051210">
    <property type="entry name" value="Ub_ligase/GEF_domain"/>
</dbReference>
<feature type="repeat" description="RCC1" evidence="2">
    <location>
        <begin position="237"/>
        <end position="289"/>
    </location>
</feature>
<dbReference type="Gene3D" id="2.130.10.30">
    <property type="entry name" value="Regulator of chromosome condensation 1/beta-lactamase-inhibitor protein II"/>
    <property type="match status" value="4"/>
</dbReference>
<feature type="repeat" description="RCC1" evidence="2">
    <location>
        <begin position="184"/>
        <end position="236"/>
    </location>
</feature>
<dbReference type="PROSITE" id="PS00626">
    <property type="entry name" value="RCC1_2"/>
    <property type="match status" value="3"/>
</dbReference>
<feature type="domain" description="RCC1-like" evidence="3">
    <location>
        <begin position="34"/>
        <end position="328"/>
    </location>
</feature>
<evidence type="ECO:0000313" key="5">
    <source>
        <dbReference type="Proteomes" id="UP001311799"/>
    </source>
</evidence>
<dbReference type="Pfam" id="PF00415">
    <property type="entry name" value="RCC1"/>
    <property type="match status" value="4"/>
</dbReference>
<protein>
    <submittedName>
        <fullName evidence="4">RCC1 domain containing</fullName>
    </submittedName>
</protein>
<organism evidence="4 5">
    <name type="scientific">Cryptosporidium xiaoi</name>
    <dbReference type="NCBI Taxonomy" id="659607"/>
    <lineage>
        <taxon>Eukaryota</taxon>
        <taxon>Sar</taxon>
        <taxon>Alveolata</taxon>
        <taxon>Apicomplexa</taxon>
        <taxon>Conoidasida</taxon>
        <taxon>Coccidia</taxon>
        <taxon>Eucoccidiorida</taxon>
        <taxon>Eimeriorina</taxon>
        <taxon>Cryptosporidiidae</taxon>
        <taxon>Cryptosporidium</taxon>
    </lineage>
</organism>
<accession>A0AAV9XVK6</accession>
<dbReference type="PANTHER" id="PTHR22870">
    <property type="entry name" value="REGULATOR OF CHROMOSOME CONDENSATION"/>
    <property type="match status" value="1"/>
</dbReference>
<evidence type="ECO:0000256" key="2">
    <source>
        <dbReference type="PROSITE-ProRule" id="PRU00235"/>
    </source>
</evidence>
<proteinExistence type="predicted"/>
<evidence type="ECO:0000313" key="4">
    <source>
        <dbReference type="EMBL" id="KAK6588712.1"/>
    </source>
</evidence>
<reference evidence="4 5" key="1">
    <citation type="submission" date="2023-10" db="EMBL/GenBank/DDBJ databases">
        <title>Comparative genomics analysis reveals potential genetic determinants of host preference in Cryptosporidium xiaoi.</title>
        <authorList>
            <person name="Xiao L."/>
            <person name="Li J."/>
        </authorList>
    </citation>
    <scope>NUCLEOTIDE SEQUENCE [LARGE SCALE GENOMIC DNA]</scope>
    <source>
        <strain evidence="4 5">52996</strain>
    </source>
</reference>
<name>A0AAV9XVK6_9CRYT</name>
<keyword evidence="1" id="KW-0677">Repeat</keyword>
<dbReference type="Pfam" id="PF25390">
    <property type="entry name" value="WD40_RLD"/>
    <property type="match status" value="1"/>
</dbReference>
<dbReference type="InterPro" id="IPR000408">
    <property type="entry name" value="Reg_chr_condens"/>
</dbReference>
<feature type="repeat" description="RCC1" evidence="2">
    <location>
        <begin position="59"/>
        <end position="111"/>
    </location>
</feature>